<dbReference type="Pfam" id="PF02275">
    <property type="entry name" value="CBAH"/>
    <property type="match status" value="1"/>
</dbReference>
<keyword evidence="2 4" id="KW-0378">Hydrolase</keyword>
<dbReference type="CDD" id="cd00542">
    <property type="entry name" value="Ntn_PVA"/>
    <property type="match status" value="1"/>
</dbReference>
<name>A0A0R1ZNA7_9LACO</name>
<evidence type="ECO:0000256" key="1">
    <source>
        <dbReference type="ARBA" id="ARBA00006625"/>
    </source>
</evidence>
<reference evidence="4 5" key="1">
    <citation type="journal article" date="2015" name="Genome Announc.">
        <title>Expanding the biotechnology potential of lactobacilli through comparative genomics of 213 strains and associated genera.</title>
        <authorList>
            <person name="Sun Z."/>
            <person name="Harris H.M."/>
            <person name="McCann A."/>
            <person name="Guo C."/>
            <person name="Argimon S."/>
            <person name="Zhang W."/>
            <person name="Yang X."/>
            <person name="Jeffery I.B."/>
            <person name="Cooney J.C."/>
            <person name="Kagawa T.F."/>
            <person name="Liu W."/>
            <person name="Song Y."/>
            <person name="Salvetti E."/>
            <person name="Wrobel A."/>
            <person name="Rasinkangas P."/>
            <person name="Parkhill J."/>
            <person name="Rea M.C."/>
            <person name="O'Sullivan O."/>
            <person name="Ritari J."/>
            <person name="Douillard F.P."/>
            <person name="Paul Ross R."/>
            <person name="Yang R."/>
            <person name="Briner A.E."/>
            <person name="Felis G.E."/>
            <person name="de Vos W.M."/>
            <person name="Barrangou R."/>
            <person name="Klaenhammer T.R."/>
            <person name="Caufield P.W."/>
            <person name="Cui Y."/>
            <person name="Zhang H."/>
            <person name="O'Toole P.W."/>
        </authorList>
    </citation>
    <scope>NUCLEOTIDE SEQUENCE [LARGE SCALE GENOMIC DNA]</scope>
    <source>
        <strain evidence="4 5">DSM 20505</strain>
    </source>
</reference>
<protein>
    <submittedName>
        <fullName evidence="4">Choloylglycine hydrolase</fullName>
    </submittedName>
</protein>
<proteinExistence type="inferred from homology"/>
<dbReference type="InterPro" id="IPR029132">
    <property type="entry name" value="CBAH/NAAA_C"/>
</dbReference>
<organism evidence="4 5">
    <name type="scientific">Lacticaseibacillus sharpeae JCM 1186 = DSM 20505</name>
    <dbReference type="NCBI Taxonomy" id="1291052"/>
    <lineage>
        <taxon>Bacteria</taxon>
        <taxon>Bacillati</taxon>
        <taxon>Bacillota</taxon>
        <taxon>Bacilli</taxon>
        <taxon>Lactobacillales</taxon>
        <taxon>Lactobacillaceae</taxon>
        <taxon>Lacticaseibacillus</taxon>
    </lineage>
</organism>
<sequence>MDFDFDMGARPVVIPRGYRFKAAVDAEGIVAKFGFVGSGRQVGEYAVVDGVNEHGFGAATLYLVESKYNEGPVAGKQNLASYEMVPYLLGNYTTVAELRDHLDDINIVAVANAFMGNIVVPLHWIVADDTGDCAVLEQTGAGLELFDNPVGVMTNSPDFGWHLQNLKNYPQLQPTQAPARKYGTLNVHGFGAGTGAVGLPGDYTSVSRFVRMAFMREVGEKVSGQANAVNTISHLMNSVDIPRGAKLMDNLSADYSQYRAYCSLSDRTYFLQPYDDQTITRVQLTEDLLNADAPTEFAVQHQQQFVSVN</sequence>
<evidence type="ECO:0000256" key="2">
    <source>
        <dbReference type="ARBA" id="ARBA00022801"/>
    </source>
</evidence>
<evidence type="ECO:0000313" key="5">
    <source>
        <dbReference type="Proteomes" id="UP000051679"/>
    </source>
</evidence>
<dbReference type="AlphaFoldDB" id="A0A0R1ZNA7"/>
<evidence type="ECO:0000259" key="3">
    <source>
        <dbReference type="Pfam" id="PF02275"/>
    </source>
</evidence>
<dbReference type="GO" id="GO:0016787">
    <property type="term" value="F:hydrolase activity"/>
    <property type="evidence" value="ECO:0007669"/>
    <property type="project" value="UniProtKB-KW"/>
</dbReference>
<dbReference type="PANTHER" id="PTHR35527">
    <property type="entry name" value="CHOLOYLGLYCINE HYDROLASE"/>
    <property type="match status" value="1"/>
</dbReference>
<gene>
    <name evidence="4" type="ORF">FC18_GL001973</name>
</gene>
<dbReference type="Gene3D" id="3.60.60.10">
    <property type="entry name" value="Penicillin V Acylase, Chain A"/>
    <property type="match status" value="1"/>
</dbReference>
<accession>A0A0R1ZNA7</accession>
<dbReference type="PATRIC" id="fig|1291052.5.peg.2035"/>
<comment type="similarity">
    <text evidence="1">Belongs to the peptidase C59 family.</text>
</comment>
<dbReference type="InterPro" id="IPR052193">
    <property type="entry name" value="Peptidase_C59"/>
</dbReference>
<feature type="domain" description="Choloylglycine hydrolase/NAAA C-terminal" evidence="3">
    <location>
        <begin position="1"/>
        <end position="292"/>
    </location>
</feature>
<dbReference type="EMBL" id="AYYO01000003">
    <property type="protein sequence ID" value="KRM56497.1"/>
    <property type="molecule type" value="Genomic_DNA"/>
</dbReference>
<comment type="caution">
    <text evidence="4">The sequence shown here is derived from an EMBL/GenBank/DDBJ whole genome shotgun (WGS) entry which is preliminary data.</text>
</comment>
<dbReference type="Proteomes" id="UP000051679">
    <property type="component" value="Unassembled WGS sequence"/>
</dbReference>
<keyword evidence="5" id="KW-1185">Reference proteome</keyword>
<dbReference type="STRING" id="1291052.FC18_GL001973"/>
<dbReference type="SUPFAM" id="SSF56235">
    <property type="entry name" value="N-terminal nucleophile aminohydrolases (Ntn hydrolases)"/>
    <property type="match status" value="1"/>
</dbReference>
<evidence type="ECO:0000313" key="4">
    <source>
        <dbReference type="EMBL" id="KRM56497.1"/>
    </source>
</evidence>
<dbReference type="InterPro" id="IPR029055">
    <property type="entry name" value="Ntn_hydrolases_N"/>
</dbReference>
<dbReference type="PANTHER" id="PTHR35527:SF2">
    <property type="entry name" value="HYDROLASE"/>
    <property type="match status" value="1"/>
</dbReference>